<feature type="compositionally biased region" description="Basic and acidic residues" evidence="5">
    <location>
        <begin position="311"/>
        <end position="322"/>
    </location>
</feature>
<keyword evidence="4" id="KW-0963">Cytoplasm</keyword>
<evidence type="ECO:0008006" key="8">
    <source>
        <dbReference type="Google" id="ProtNLM"/>
    </source>
</evidence>
<organism evidence="6 7">
    <name type="scientific">Mytilus galloprovincialis</name>
    <name type="common">Mediterranean mussel</name>
    <dbReference type="NCBI Taxonomy" id="29158"/>
    <lineage>
        <taxon>Eukaryota</taxon>
        <taxon>Metazoa</taxon>
        <taxon>Spiralia</taxon>
        <taxon>Lophotrochozoa</taxon>
        <taxon>Mollusca</taxon>
        <taxon>Bivalvia</taxon>
        <taxon>Autobranchia</taxon>
        <taxon>Pteriomorphia</taxon>
        <taxon>Mytilida</taxon>
        <taxon>Mytiloidea</taxon>
        <taxon>Mytilidae</taxon>
        <taxon>Mytilinae</taxon>
        <taxon>Mytilus</taxon>
    </lineage>
</organism>
<evidence type="ECO:0000256" key="3">
    <source>
        <dbReference type="ARBA" id="ARBA00022448"/>
    </source>
</evidence>
<evidence type="ECO:0000313" key="6">
    <source>
        <dbReference type="EMBL" id="VDI42476.1"/>
    </source>
</evidence>
<protein>
    <recommendedName>
        <fullName evidence="8">Golgi to ER traffic protein 4 homolog</fullName>
    </recommendedName>
</protein>
<evidence type="ECO:0000256" key="4">
    <source>
        <dbReference type="ARBA" id="ARBA00022490"/>
    </source>
</evidence>
<dbReference type="PANTHER" id="PTHR12875:SF0">
    <property type="entry name" value="GOLGI TO ER TRAFFIC PROTEIN 4 HOMOLOG"/>
    <property type="match status" value="1"/>
</dbReference>
<keyword evidence="7" id="KW-1185">Reference proteome</keyword>
<dbReference type="EMBL" id="UYJE01006024">
    <property type="protein sequence ID" value="VDI42476.1"/>
    <property type="molecule type" value="Genomic_DNA"/>
</dbReference>
<dbReference type="InterPro" id="IPR007317">
    <property type="entry name" value="GET4"/>
</dbReference>
<comment type="subcellular location">
    <subcellularLocation>
        <location evidence="1">Cytoplasm</location>
        <location evidence="1">Cytosol</location>
    </subcellularLocation>
</comment>
<dbReference type="GO" id="GO:0071818">
    <property type="term" value="C:BAT3 complex"/>
    <property type="evidence" value="ECO:0007669"/>
    <property type="project" value="TreeGrafter"/>
</dbReference>
<dbReference type="Pfam" id="PF04190">
    <property type="entry name" value="GET4"/>
    <property type="match status" value="1"/>
</dbReference>
<evidence type="ECO:0000313" key="7">
    <source>
        <dbReference type="Proteomes" id="UP000596742"/>
    </source>
</evidence>
<evidence type="ECO:0000256" key="1">
    <source>
        <dbReference type="ARBA" id="ARBA00004514"/>
    </source>
</evidence>
<dbReference type="GO" id="GO:0045048">
    <property type="term" value="P:protein insertion into ER membrane"/>
    <property type="evidence" value="ECO:0007669"/>
    <property type="project" value="InterPro"/>
</dbReference>
<proteinExistence type="inferred from homology"/>
<dbReference type="Gene3D" id="1.25.40.10">
    <property type="entry name" value="Tetratricopeptide repeat domain"/>
    <property type="match status" value="1"/>
</dbReference>
<evidence type="ECO:0000256" key="5">
    <source>
        <dbReference type="SAM" id="MobiDB-lite"/>
    </source>
</evidence>
<dbReference type="PANTHER" id="PTHR12875">
    <property type="entry name" value="GOLGI TO ER TRAFFIC PROTEIN 4 HOMOLOG"/>
    <property type="match status" value="1"/>
</dbReference>
<gene>
    <name evidence="6" type="ORF">MGAL_10B060548</name>
</gene>
<name>A0A8B6F3T9_MYTGA</name>
<comment type="similarity">
    <text evidence="2">Belongs to the GET4 family.</text>
</comment>
<dbReference type="FunFam" id="1.25.40.10:FF:000060">
    <property type="entry name" value="Golgi to ER traffic protein 4 homolog"/>
    <property type="match status" value="1"/>
</dbReference>
<feature type="region of interest" description="Disordered" evidence="5">
    <location>
        <begin position="295"/>
        <end position="322"/>
    </location>
</feature>
<comment type="caution">
    <text evidence="6">The sequence shown here is derived from an EMBL/GenBank/DDBJ whole genome shotgun (WGS) entry which is preliminary data.</text>
</comment>
<dbReference type="OrthoDB" id="10252405at2759"/>
<dbReference type="Proteomes" id="UP000596742">
    <property type="component" value="Unassembled WGS sequence"/>
</dbReference>
<dbReference type="AlphaFoldDB" id="A0A8B6F3T9"/>
<keyword evidence="3" id="KW-0813">Transport</keyword>
<sequence length="322" mass="36414">MAASRNGGVDRVLRKCQSCVDAGNFYEAHQMYRTLYFRYNGQKKYTEALNLIYNGAVTLLQHNQHSSGADLAMLMIELLNTSTQQVTDDTIDKVLQIFNLLNADSAEKHNFMIAAIRWSMNVSPHKRGHPDLHQKFGLAFWKDKNYSQARYHFIHSADGDNCALMLVEFHVNHGYSSEVDMFIAQAVLQYLCLQNKDTALIVFTNYTKQHPGVSKGPPYLLPLLNFVWFLLLALEGGKVTVFSILCDKYESSIKRDPSYKEYLDKIGQLFFGLPPPRKSQQGMFGNLLNTLLGGGEEEPMQTSTESVPSPKVEKVESVVDLD</sequence>
<accession>A0A8B6F3T9</accession>
<reference evidence="6" key="1">
    <citation type="submission" date="2018-11" db="EMBL/GenBank/DDBJ databases">
        <authorList>
            <person name="Alioto T."/>
            <person name="Alioto T."/>
        </authorList>
    </citation>
    <scope>NUCLEOTIDE SEQUENCE</scope>
</reference>
<dbReference type="InterPro" id="IPR011990">
    <property type="entry name" value="TPR-like_helical_dom_sf"/>
</dbReference>
<evidence type="ECO:0000256" key="2">
    <source>
        <dbReference type="ARBA" id="ARBA00005351"/>
    </source>
</evidence>